<dbReference type="InterPro" id="IPR005255">
    <property type="entry name" value="PdxA_fam"/>
</dbReference>
<gene>
    <name evidence="5" type="primary">pdxA</name>
    <name evidence="5" type="ORF">ER308_20345</name>
</gene>
<dbReference type="GO" id="GO:0046872">
    <property type="term" value="F:metal ion binding"/>
    <property type="evidence" value="ECO:0007669"/>
    <property type="project" value="UniProtKB-KW"/>
</dbReference>
<organism evidence="5 6">
    <name type="scientific">Egibacter rhizosphaerae</name>
    <dbReference type="NCBI Taxonomy" id="1670831"/>
    <lineage>
        <taxon>Bacteria</taxon>
        <taxon>Bacillati</taxon>
        <taxon>Actinomycetota</taxon>
        <taxon>Nitriliruptoria</taxon>
        <taxon>Egibacterales</taxon>
        <taxon>Egibacteraceae</taxon>
        <taxon>Egibacter</taxon>
    </lineage>
</organism>
<dbReference type="PANTHER" id="PTHR30004:SF6">
    <property type="entry name" value="D-THREONATE 4-PHOSPHATE DEHYDROGENASE"/>
    <property type="match status" value="1"/>
</dbReference>
<evidence type="ECO:0000256" key="3">
    <source>
        <dbReference type="ARBA" id="ARBA00023002"/>
    </source>
</evidence>
<protein>
    <submittedName>
        <fullName evidence="5">4-hydroxythreonine-4-phosphate dehydrogenase PdxA</fullName>
        <ecNumber evidence="5">1.1.1.262</ecNumber>
    </submittedName>
</protein>
<dbReference type="Pfam" id="PF04166">
    <property type="entry name" value="PdxA"/>
    <property type="match status" value="1"/>
</dbReference>
<proteinExistence type="inferred from homology"/>
<dbReference type="AlphaFoldDB" id="A0A411YKG3"/>
<comment type="similarity">
    <text evidence="1">Belongs to the PdxA family. PdxA2 subfamily.</text>
</comment>
<keyword evidence="6" id="KW-1185">Reference proteome</keyword>
<evidence type="ECO:0000256" key="4">
    <source>
        <dbReference type="ARBA" id="ARBA00023027"/>
    </source>
</evidence>
<evidence type="ECO:0000313" key="5">
    <source>
        <dbReference type="EMBL" id="QBI21685.1"/>
    </source>
</evidence>
<evidence type="ECO:0000256" key="1">
    <source>
        <dbReference type="ARBA" id="ARBA00009464"/>
    </source>
</evidence>
<dbReference type="EC" id="1.1.1.262" evidence="5"/>
<dbReference type="OrthoDB" id="9801783at2"/>
<keyword evidence="2" id="KW-0479">Metal-binding</keyword>
<dbReference type="GO" id="GO:0050570">
    <property type="term" value="F:4-hydroxythreonine-4-phosphate dehydrogenase activity"/>
    <property type="evidence" value="ECO:0007669"/>
    <property type="project" value="UniProtKB-EC"/>
</dbReference>
<dbReference type="PANTHER" id="PTHR30004">
    <property type="entry name" value="4-HYDROXYTHREONINE-4-PHOSPHATE DEHYDROGENASE"/>
    <property type="match status" value="1"/>
</dbReference>
<evidence type="ECO:0000313" key="6">
    <source>
        <dbReference type="Proteomes" id="UP000291469"/>
    </source>
</evidence>
<dbReference type="NCBIfam" id="TIGR00557">
    <property type="entry name" value="pdxA"/>
    <property type="match status" value="1"/>
</dbReference>
<name>A0A411YKG3_9ACTN</name>
<dbReference type="KEGG" id="erz:ER308_20345"/>
<dbReference type="Proteomes" id="UP000291469">
    <property type="component" value="Chromosome"/>
</dbReference>
<sequence>MSTPIVAVTMGDPAGIGPEIVARSLADVAPDAPLRPLAIGDAPVLRHAARICGLDVEVRPITSVEQARFEPGTLEVLDLAITGDDLAFGEVSADAGRSAVAAIETATRLALDGEVAGITTAPINKEAIWAAGSSHLGHTEMLGELTGTSRSGTMFVVDDLKIFFTTRHMSLREAIDRVTEDAVRHAIDESLTALRVLGHDAPRLAVAALNPHVGEGGKFGTEEIDAIGPACEAARAAGHNDVSGPVGADSVFHQGLQGRFDGVLSHFHDQGHIAAKTWDFEGAITVTIGLPILRTSVDHGTAFDIAGQGVASHRGLRAALAAAGRFAPYADRMRETYGA</sequence>
<accession>A0A411YKG3</accession>
<keyword evidence="4" id="KW-0520">NAD</keyword>
<dbReference type="EMBL" id="CP036402">
    <property type="protein sequence ID" value="QBI21685.1"/>
    <property type="molecule type" value="Genomic_DNA"/>
</dbReference>
<keyword evidence="3 5" id="KW-0560">Oxidoreductase</keyword>
<dbReference type="GO" id="GO:0051287">
    <property type="term" value="F:NAD binding"/>
    <property type="evidence" value="ECO:0007669"/>
    <property type="project" value="InterPro"/>
</dbReference>
<dbReference type="SUPFAM" id="SSF53659">
    <property type="entry name" value="Isocitrate/Isopropylmalate dehydrogenase-like"/>
    <property type="match status" value="1"/>
</dbReference>
<dbReference type="RefSeq" id="WP_131156677.1">
    <property type="nucleotide sequence ID" value="NZ_CP036402.1"/>
</dbReference>
<dbReference type="Gene3D" id="3.40.718.10">
    <property type="entry name" value="Isopropylmalate Dehydrogenase"/>
    <property type="match status" value="1"/>
</dbReference>
<reference evidence="5 6" key="1">
    <citation type="submission" date="2019-01" db="EMBL/GenBank/DDBJ databases">
        <title>Egibacter rhizosphaerae EGI 80759T.</title>
        <authorList>
            <person name="Chen D.-D."/>
            <person name="Tian Y."/>
            <person name="Jiao J.-Y."/>
            <person name="Zhang X.-T."/>
            <person name="Zhang Y.-G."/>
            <person name="Zhang Y."/>
            <person name="Xiao M."/>
            <person name="Shu W.-S."/>
            <person name="Li W.-J."/>
        </authorList>
    </citation>
    <scope>NUCLEOTIDE SEQUENCE [LARGE SCALE GENOMIC DNA]</scope>
    <source>
        <strain evidence="5 6">EGI 80759</strain>
    </source>
</reference>
<evidence type="ECO:0000256" key="2">
    <source>
        <dbReference type="ARBA" id="ARBA00022723"/>
    </source>
</evidence>